<accession>A0A0G1UHQ8</accession>
<feature type="domain" description="eCIS core" evidence="2">
    <location>
        <begin position="90"/>
        <end position="127"/>
    </location>
</feature>
<dbReference type="Pfam" id="PF13699">
    <property type="entry name" value="eCIS_core"/>
    <property type="match status" value="1"/>
</dbReference>
<evidence type="ECO:0000256" key="1">
    <source>
        <dbReference type="SAM" id="Phobius"/>
    </source>
</evidence>
<reference evidence="3 4" key="1">
    <citation type="journal article" date="2015" name="Nature">
        <title>rRNA introns, odd ribosomes, and small enigmatic genomes across a large radiation of phyla.</title>
        <authorList>
            <person name="Brown C.T."/>
            <person name="Hug L.A."/>
            <person name="Thomas B.C."/>
            <person name="Sharon I."/>
            <person name="Castelle C.J."/>
            <person name="Singh A."/>
            <person name="Wilkins M.J."/>
            <person name="Williams K.H."/>
            <person name="Banfield J.F."/>
        </authorList>
    </citation>
    <scope>NUCLEOTIDE SEQUENCE [LARGE SCALE GENOMIC DNA]</scope>
</reference>
<keyword evidence="1" id="KW-0812">Transmembrane</keyword>
<dbReference type="InterPro" id="IPR025295">
    <property type="entry name" value="eCIS_core_dom"/>
</dbReference>
<protein>
    <recommendedName>
        <fullName evidence="2">eCIS core domain-containing protein</fullName>
    </recommendedName>
</protein>
<evidence type="ECO:0000313" key="4">
    <source>
        <dbReference type="Proteomes" id="UP000034877"/>
    </source>
</evidence>
<evidence type="ECO:0000313" key="3">
    <source>
        <dbReference type="EMBL" id="KKU93697.1"/>
    </source>
</evidence>
<dbReference type="Proteomes" id="UP000034877">
    <property type="component" value="Unassembled WGS sequence"/>
</dbReference>
<keyword evidence="1" id="KW-0472">Membrane</keyword>
<name>A0A0G1UHQ8_9BACT</name>
<feature type="transmembrane region" description="Helical" evidence="1">
    <location>
        <begin position="12"/>
        <end position="31"/>
    </location>
</feature>
<proteinExistence type="predicted"/>
<sequence>MILKTNRHISKWSLPIAGFISLTLFLTHDYYRFQIPATQIISHILAANPLQYSQVSTSPYGYILTPQYIHRISFHSGGIISQIAFLLAFNPQARAVTYWNHVFLRSPDLISNVPLVAHELVHTVQYQFPHLSYHIARYLWYYFAQGYESVPYEQEAFKFQLLIIQALSD</sequence>
<comment type="caution">
    <text evidence="3">The sequence shown here is derived from an EMBL/GenBank/DDBJ whole genome shotgun (WGS) entry which is preliminary data.</text>
</comment>
<dbReference type="EMBL" id="LCPE01000018">
    <property type="protein sequence ID" value="KKU93697.1"/>
    <property type="molecule type" value="Genomic_DNA"/>
</dbReference>
<evidence type="ECO:0000259" key="2">
    <source>
        <dbReference type="Pfam" id="PF13699"/>
    </source>
</evidence>
<organism evidence="3 4">
    <name type="scientific">Candidatus Amesbacteria bacterium GW2011_GWC1_48_10</name>
    <dbReference type="NCBI Taxonomy" id="1618365"/>
    <lineage>
        <taxon>Bacteria</taxon>
        <taxon>Candidatus Amesiibacteriota</taxon>
    </lineage>
</organism>
<keyword evidence="1" id="KW-1133">Transmembrane helix</keyword>
<dbReference type="AlphaFoldDB" id="A0A0G1UHQ8"/>
<gene>
    <name evidence="3" type="ORF">UY22_C0018G0004</name>
</gene>